<proteinExistence type="predicted"/>
<keyword evidence="1" id="KW-0472">Membrane</keyword>
<evidence type="ECO:0000256" key="1">
    <source>
        <dbReference type="SAM" id="Phobius"/>
    </source>
</evidence>
<dbReference type="Proteomes" id="UP000321532">
    <property type="component" value="Unassembled WGS sequence"/>
</dbReference>
<dbReference type="EMBL" id="BJYS01000004">
    <property type="protein sequence ID" value="GEO03116.1"/>
    <property type="molecule type" value="Genomic_DNA"/>
</dbReference>
<keyword evidence="3" id="KW-1185">Reference proteome</keyword>
<dbReference type="AlphaFoldDB" id="A0A512ATS0"/>
<gene>
    <name evidence="2" type="ORF">AAE02nite_07800</name>
</gene>
<feature type="transmembrane region" description="Helical" evidence="1">
    <location>
        <begin position="6"/>
        <end position="24"/>
    </location>
</feature>
<protein>
    <submittedName>
        <fullName evidence="2">Uncharacterized protein</fullName>
    </submittedName>
</protein>
<reference evidence="2 3" key="1">
    <citation type="submission" date="2019-07" db="EMBL/GenBank/DDBJ databases">
        <title>Whole genome shotgun sequence of Adhaeribacter aerolatus NBRC 106133.</title>
        <authorList>
            <person name="Hosoyama A."/>
            <person name="Uohara A."/>
            <person name="Ohji S."/>
            <person name="Ichikawa N."/>
        </authorList>
    </citation>
    <scope>NUCLEOTIDE SEQUENCE [LARGE SCALE GENOMIC DNA]</scope>
    <source>
        <strain evidence="2 3">NBRC 106133</strain>
    </source>
</reference>
<accession>A0A512ATS0</accession>
<evidence type="ECO:0000313" key="2">
    <source>
        <dbReference type="EMBL" id="GEO03116.1"/>
    </source>
</evidence>
<sequence>MEFIGSVLQVIIGVVVVYYIIRRFTGSKDQIFNKKFFKYFIALLVAAIVFELAIDWMMAKPEVVTQTVEQLQADPEIRRTIGKSTGFGYNQNEISKIEKYPATVQFSLYGSKADVELSVLIDSSANVFEVKEYKVEKLTEK</sequence>
<evidence type="ECO:0000313" key="3">
    <source>
        <dbReference type="Proteomes" id="UP000321532"/>
    </source>
</evidence>
<comment type="caution">
    <text evidence="2">The sequence shown here is derived from an EMBL/GenBank/DDBJ whole genome shotgun (WGS) entry which is preliminary data.</text>
</comment>
<feature type="transmembrane region" description="Helical" evidence="1">
    <location>
        <begin position="36"/>
        <end position="58"/>
    </location>
</feature>
<organism evidence="2 3">
    <name type="scientific">Adhaeribacter aerolatus</name>
    <dbReference type="NCBI Taxonomy" id="670289"/>
    <lineage>
        <taxon>Bacteria</taxon>
        <taxon>Pseudomonadati</taxon>
        <taxon>Bacteroidota</taxon>
        <taxon>Cytophagia</taxon>
        <taxon>Cytophagales</taxon>
        <taxon>Hymenobacteraceae</taxon>
        <taxon>Adhaeribacter</taxon>
    </lineage>
</organism>
<keyword evidence="1" id="KW-0812">Transmembrane</keyword>
<name>A0A512ATS0_9BACT</name>
<keyword evidence="1" id="KW-1133">Transmembrane helix</keyword>